<organism evidence="1 2">
    <name type="scientific">Leucogyrophana mollusca</name>
    <dbReference type="NCBI Taxonomy" id="85980"/>
    <lineage>
        <taxon>Eukaryota</taxon>
        <taxon>Fungi</taxon>
        <taxon>Dikarya</taxon>
        <taxon>Basidiomycota</taxon>
        <taxon>Agaricomycotina</taxon>
        <taxon>Agaricomycetes</taxon>
        <taxon>Agaricomycetidae</taxon>
        <taxon>Boletales</taxon>
        <taxon>Boletales incertae sedis</taxon>
        <taxon>Leucogyrophana</taxon>
    </lineage>
</organism>
<protein>
    <submittedName>
        <fullName evidence="1">Uncharacterized protein</fullName>
    </submittedName>
</protein>
<sequence length="76" mass="8381">MSLLWSTRKTRLDALLNSNGDEDEEGLALDRILHGQSVIGKTGAENWLKAASVVCSRSNAQREPRRSILCASLTRI</sequence>
<dbReference type="EMBL" id="MU266617">
    <property type="protein sequence ID" value="KAH7919938.1"/>
    <property type="molecule type" value="Genomic_DNA"/>
</dbReference>
<proteinExistence type="predicted"/>
<gene>
    <name evidence="1" type="ORF">BV22DRAFT_1022106</name>
</gene>
<keyword evidence="2" id="KW-1185">Reference proteome</keyword>
<name>A0ACB8B439_9AGAM</name>
<accession>A0ACB8B439</accession>
<dbReference type="Proteomes" id="UP000790709">
    <property type="component" value="Unassembled WGS sequence"/>
</dbReference>
<evidence type="ECO:0000313" key="1">
    <source>
        <dbReference type="EMBL" id="KAH7919938.1"/>
    </source>
</evidence>
<comment type="caution">
    <text evidence="1">The sequence shown here is derived from an EMBL/GenBank/DDBJ whole genome shotgun (WGS) entry which is preliminary data.</text>
</comment>
<evidence type="ECO:0000313" key="2">
    <source>
        <dbReference type="Proteomes" id="UP000790709"/>
    </source>
</evidence>
<reference evidence="1" key="1">
    <citation type="journal article" date="2021" name="New Phytol.">
        <title>Evolutionary innovations through gain and loss of genes in the ectomycorrhizal Boletales.</title>
        <authorList>
            <person name="Wu G."/>
            <person name="Miyauchi S."/>
            <person name="Morin E."/>
            <person name="Kuo A."/>
            <person name="Drula E."/>
            <person name="Varga T."/>
            <person name="Kohler A."/>
            <person name="Feng B."/>
            <person name="Cao Y."/>
            <person name="Lipzen A."/>
            <person name="Daum C."/>
            <person name="Hundley H."/>
            <person name="Pangilinan J."/>
            <person name="Johnson J."/>
            <person name="Barry K."/>
            <person name="LaButti K."/>
            <person name="Ng V."/>
            <person name="Ahrendt S."/>
            <person name="Min B."/>
            <person name="Choi I.G."/>
            <person name="Park H."/>
            <person name="Plett J.M."/>
            <person name="Magnuson J."/>
            <person name="Spatafora J.W."/>
            <person name="Nagy L.G."/>
            <person name="Henrissat B."/>
            <person name="Grigoriev I.V."/>
            <person name="Yang Z.L."/>
            <person name="Xu J."/>
            <person name="Martin F.M."/>
        </authorList>
    </citation>
    <scope>NUCLEOTIDE SEQUENCE</scope>
    <source>
        <strain evidence="1">KUC20120723A-06</strain>
    </source>
</reference>